<dbReference type="InterPro" id="IPR029016">
    <property type="entry name" value="GAF-like_dom_sf"/>
</dbReference>
<evidence type="ECO:0000256" key="3">
    <source>
        <dbReference type="ARBA" id="ARBA00022553"/>
    </source>
</evidence>
<dbReference type="InterPro" id="IPR003594">
    <property type="entry name" value="HATPase_dom"/>
</dbReference>
<feature type="domain" description="GAF" evidence="9">
    <location>
        <begin position="24"/>
        <end position="173"/>
    </location>
</feature>
<keyword evidence="3" id="KW-0597">Phosphoprotein</keyword>
<evidence type="ECO:0000259" key="9">
    <source>
        <dbReference type="SMART" id="SM00065"/>
    </source>
</evidence>
<dbReference type="EMBL" id="CADCVG010000096">
    <property type="protein sequence ID" value="CAA9460533.1"/>
    <property type="molecule type" value="Genomic_DNA"/>
</dbReference>
<evidence type="ECO:0000256" key="7">
    <source>
        <dbReference type="ARBA" id="ARBA00022840"/>
    </source>
</evidence>
<evidence type="ECO:0000256" key="1">
    <source>
        <dbReference type="ARBA" id="ARBA00000085"/>
    </source>
</evidence>
<keyword evidence="5" id="KW-0547">Nucleotide-binding</keyword>
<dbReference type="PANTHER" id="PTHR24421:SF10">
    <property type="entry name" value="NITRATE_NITRITE SENSOR PROTEIN NARQ"/>
    <property type="match status" value="1"/>
</dbReference>
<dbReference type="EC" id="2.7.13.3" evidence="2"/>
<name>A0A6J4R0I2_9ACTN</name>
<protein>
    <recommendedName>
        <fullName evidence="2">histidine kinase</fullName>
        <ecNumber evidence="2">2.7.13.3</ecNumber>
    </recommendedName>
</protein>
<dbReference type="InterPro" id="IPR011712">
    <property type="entry name" value="Sig_transdc_His_kin_sub3_dim/P"/>
</dbReference>
<keyword evidence="8" id="KW-0902">Two-component regulatory system</keyword>
<dbReference type="Pfam" id="PF01590">
    <property type="entry name" value="GAF"/>
    <property type="match status" value="1"/>
</dbReference>
<dbReference type="Gene3D" id="3.30.450.40">
    <property type="match status" value="1"/>
</dbReference>
<evidence type="ECO:0000256" key="2">
    <source>
        <dbReference type="ARBA" id="ARBA00012438"/>
    </source>
</evidence>
<evidence type="ECO:0000256" key="4">
    <source>
        <dbReference type="ARBA" id="ARBA00022679"/>
    </source>
</evidence>
<dbReference type="CDD" id="cd16917">
    <property type="entry name" value="HATPase_UhpB-NarQ-NarX-like"/>
    <property type="match status" value="1"/>
</dbReference>
<sequence>MLVLVDHARDAAKLVKLSEVSSGRTPDTIEWVLAAAKEELGMEVAFISEFAEQRMIFRKLVGEAESFGWQEGESIPLDDTFCQLLIEGCLPIVIPDATGDERVKTLNVNSEGRIGSYVGVPIELSDGYRYGTFCALSHSPDPWLNERDAQFMRVLARLVAEHIERGRRLLQEATERVRAHERRKVGRELHDRVAHTMGVVHQSLQLYEAFKERDPEIAAEKMELAKRMTKEAMSKTRNLSRTLTADEGGRELKVALSELLKDIVPPEMDCELRVVGEEEDLVSDGLREQLFLVLREALRNTVSHSGASKVTVSVVVDQEKIAGVVEDNGQGFERKTSASSESGGLAYMADRASLLGGTCSVDSSLGGGTRVKASFPLNGTLFSTR</sequence>
<dbReference type="PANTHER" id="PTHR24421">
    <property type="entry name" value="NITRATE/NITRITE SENSOR PROTEIN NARX-RELATED"/>
    <property type="match status" value="1"/>
</dbReference>
<feature type="domain" description="Histidine kinase/HSP90-like ATPase" evidence="10">
    <location>
        <begin position="285"/>
        <end position="379"/>
    </location>
</feature>
<reference evidence="11" key="1">
    <citation type="submission" date="2020-02" db="EMBL/GenBank/DDBJ databases">
        <authorList>
            <person name="Meier V. D."/>
        </authorList>
    </citation>
    <scope>NUCLEOTIDE SEQUENCE</scope>
    <source>
        <strain evidence="11">AVDCRST_MAG14</strain>
    </source>
</reference>
<evidence type="ECO:0000256" key="6">
    <source>
        <dbReference type="ARBA" id="ARBA00022777"/>
    </source>
</evidence>
<evidence type="ECO:0000256" key="8">
    <source>
        <dbReference type="ARBA" id="ARBA00023012"/>
    </source>
</evidence>
<proteinExistence type="predicted"/>
<keyword evidence="6" id="KW-0418">Kinase</keyword>
<dbReference type="SUPFAM" id="SSF55781">
    <property type="entry name" value="GAF domain-like"/>
    <property type="match status" value="1"/>
</dbReference>
<dbReference type="InterPro" id="IPR036890">
    <property type="entry name" value="HATPase_C_sf"/>
</dbReference>
<evidence type="ECO:0000259" key="10">
    <source>
        <dbReference type="SMART" id="SM00387"/>
    </source>
</evidence>
<evidence type="ECO:0000256" key="5">
    <source>
        <dbReference type="ARBA" id="ARBA00022741"/>
    </source>
</evidence>
<dbReference type="InterPro" id="IPR003018">
    <property type="entry name" value="GAF"/>
</dbReference>
<keyword evidence="7" id="KW-0067">ATP-binding</keyword>
<gene>
    <name evidence="11" type="ORF">AVDCRST_MAG14-2362</name>
</gene>
<dbReference type="Pfam" id="PF07730">
    <property type="entry name" value="HisKA_3"/>
    <property type="match status" value="1"/>
</dbReference>
<dbReference type="InterPro" id="IPR050482">
    <property type="entry name" value="Sensor_HK_TwoCompSys"/>
</dbReference>
<dbReference type="SMART" id="SM00065">
    <property type="entry name" value="GAF"/>
    <property type="match status" value="1"/>
</dbReference>
<evidence type="ECO:0000313" key="11">
    <source>
        <dbReference type="EMBL" id="CAA9460533.1"/>
    </source>
</evidence>
<dbReference type="SUPFAM" id="SSF55874">
    <property type="entry name" value="ATPase domain of HSP90 chaperone/DNA topoisomerase II/histidine kinase"/>
    <property type="match status" value="1"/>
</dbReference>
<dbReference type="GO" id="GO:0016020">
    <property type="term" value="C:membrane"/>
    <property type="evidence" value="ECO:0007669"/>
    <property type="project" value="InterPro"/>
</dbReference>
<dbReference type="Gene3D" id="1.20.5.1930">
    <property type="match status" value="1"/>
</dbReference>
<comment type="catalytic activity">
    <reaction evidence="1">
        <text>ATP + protein L-histidine = ADP + protein N-phospho-L-histidine.</text>
        <dbReference type="EC" id="2.7.13.3"/>
    </reaction>
</comment>
<accession>A0A6J4R0I2</accession>
<dbReference type="GO" id="GO:0000155">
    <property type="term" value="F:phosphorelay sensor kinase activity"/>
    <property type="evidence" value="ECO:0007669"/>
    <property type="project" value="InterPro"/>
</dbReference>
<dbReference type="GO" id="GO:0005524">
    <property type="term" value="F:ATP binding"/>
    <property type="evidence" value="ECO:0007669"/>
    <property type="project" value="UniProtKB-KW"/>
</dbReference>
<dbReference type="SMART" id="SM00387">
    <property type="entry name" value="HATPase_c"/>
    <property type="match status" value="1"/>
</dbReference>
<dbReference type="Gene3D" id="3.30.565.10">
    <property type="entry name" value="Histidine kinase-like ATPase, C-terminal domain"/>
    <property type="match status" value="1"/>
</dbReference>
<keyword evidence="4" id="KW-0808">Transferase</keyword>
<dbReference type="Pfam" id="PF02518">
    <property type="entry name" value="HATPase_c"/>
    <property type="match status" value="1"/>
</dbReference>
<dbReference type="AlphaFoldDB" id="A0A6J4R0I2"/>
<organism evidence="11">
    <name type="scientific">uncultured Rubrobacteraceae bacterium</name>
    <dbReference type="NCBI Taxonomy" id="349277"/>
    <lineage>
        <taxon>Bacteria</taxon>
        <taxon>Bacillati</taxon>
        <taxon>Actinomycetota</taxon>
        <taxon>Rubrobacteria</taxon>
        <taxon>Rubrobacterales</taxon>
        <taxon>Rubrobacteraceae</taxon>
        <taxon>environmental samples</taxon>
    </lineage>
</organism>
<dbReference type="GO" id="GO:0046983">
    <property type="term" value="F:protein dimerization activity"/>
    <property type="evidence" value="ECO:0007669"/>
    <property type="project" value="InterPro"/>
</dbReference>